<accession>A0A1L7NZU9</accession>
<keyword evidence="1" id="KW-0732">Signal</keyword>
<dbReference type="PANTHER" id="PTHR31694:SF26">
    <property type="entry name" value="OS05G0151100 PROTEIN"/>
    <property type="match status" value="1"/>
</dbReference>
<feature type="chain" id="PRO_5012385857" evidence="1">
    <location>
        <begin position="30"/>
        <end position="320"/>
    </location>
</feature>
<evidence type="ECO:0000256" key="1">
    <source>
        <dbReference type="SAM" id="SignalP"/>
    </source>
</evidence>
<dbReference type="EMBL" id="LC129257">
    <property type="protein sequence ID" value="BAW35440.1"/>
    <property type="molecule type" value="mRNA"/>
</dbReference>
<organism evidence="2">
    <name type="scientific">Sarracenia purpurea subsp. venosa</name>
    <dbReference type="NCBI Taxonomy" id="1202732"/>
    <lineage>
        <taxon>Eukaryota</taxon>
        <taxon>Viridiplantae</taxon>
        <taxon>Streptophyta</taxon>
        <taxon>Embryophyta</taxon>
        <taxon>Tracheophyta</taxon>
        <taxon>Spermatophyta</taxon>
        <taxon>Magnoliopsida</taxon>
        <taxon>eudicotyledons</taxon>
        <taxon>Gunneridae</taxon>
        <taxon>Pentapetalae</taxon>
        <taxon>asterids</taxon>
        <taxon>Ericales</taxon>
        <taxon>Sarraceniaceae</taxon>
        <taxon>Sarracenia</taxon>
    </lineage>
</organism>
<name>A0A1L7NZU9_SARPR</name>
<sequence>MMAILATSSSFLIAFMILMSSELILQISATNLTCDPIYPPIKVPVSATDVELLQFAVNLEFLEAEFFLWGALGYGLDKVAPELPNGGPSPIGAQKANLDNLTRNIVTMFAYEEVGHLRALNLTVGLFPRPLLNLSSANFAKIFDEASGYSLVPPFDPYDDSLKYLLASYVIPYMGLVGYVGANPLLIGYDSKALLAGLLGVESGQDAVIRTYLFERAEEEVAPYNITVAEFTTRISELRNRLAGCGIKDKGIIVPPQLGAENRTETNVLSANSYSVSYSRTPAEILRVVYGTGNEHTPGGFYPQGGNGKIAKGYLNKSHY</sequence>
<evidence type="ECO:0000313" key="2">
    <source>
        <dbReference type="EMBL" id="BAW35440.1"/>
    </source>
</evidence>
<dbReference type="InterPro" id="IPR052965">
    <property type="entry name" value="Pigment-catalase-like"/>
</dbReference>
<proteinExistence type="evidence at transcript level"/>
<dbReference type="Pfam" id="PF13668">
    <property type="entry name" value="Ferritin_2"/>
    <property type="match status" value="1"/>
</dbReference>
<dbReference type="PANTHER" id="PTHR31694">
    <property type="entry name" value="DESICCATION-LIKE PROTEIN"/>
    <property type="match status" value="1"/>
</dbReference>
<protein>
    <submittedName>
        <fullName evidence="2">Desiccation-related protein</fullName>
    </submittedName>
</protein>
<reference evidence="2" key="1">
    <citation type="submission" date="2016-03" db="EMBL/GenBank/DDBJ databases">
        <title>Digestive enzymes of carnivorous plants.</title>
        <authorList>
            <person name="Fukushima K."/>
            <person name="Hasebe M."/>
        </authorList>
    </citation>
    <scope>NUCLEOTIDE SEQUENCE</scope>
</reference>
<dbReference type="AlphaFoldDB" id="A0A1L7NZU9"/>
<feature type="signal peptide" evidence="1">
    <location>
        <begin position="1"/>
        <end position="29"/>
    </location>
</feature>